<feature type="domain" description="Acyl-CoA dehydrogenase/oxidase C-terminal" evidence="6">
    <location>
        <begin position="165"/>
        <end position="296"/>
    </location>
</feature>
<dbReference type="SUPFAM" id="SSF56645">
    <property type="entry name" value="Acyl-CoA dehydrogenase NM domain-like"/>
    <property type="match status" value="1"/>
</dbReference>
<sequence>MSDNRTLLTDMAAGLFADLARKPFAEAWPQVAEAGFSTLLVPEDAGGFGGDWGDVLAVLRLAGLNALNAPLAEPVIAHYLLAKAGIAAPEGLVSISAPGSRVPYGRHAAAVVHVEGGTLSLYRADACSFDEGLSPAGEPWDAVTFTGAAAATAACDVDLQALGAFARVAQASGALEAAFTLAIDHVNTRVQFGRALAKFQAVQQAMAEFSEEAAAVDASAAACAAALDYGHASFEIAAAKLRMGIAVDRAVPIAHRMHGAIGFTIEYALNHLTRRLMGWRSEFGGDAFWAERLGRRVAGLGGHGLWREMAARTDRLVG</sequence>
<protein>
    <recommendedName>
        <fullName evidence="6">Acyl-CoA dehydrogenase/oxidase C-terminal domain-containing protein</fullName>
    </recommendedName>
</protein>
<evidence type="ECO:0000313" key="8">
    <source>
        <dbReference type="Proteomes" id="UP000058012"/>
    </source>
</evidence>
<dbReference type="Proteomes" id="UP000058012">
    <property type="component" value="Unassembled WGS sequence"/>
</dbReference>
<dbReference type="InterPro" id="IPR009100">
    <property type="entry name" value="AcylCoA_DH/oxidase_NM_dom_sf"/>
</dbReference>
<proteinExistence type="inferred from homology"/>
<name>A0A124JTG8_9SPHN</name>
<comment type="cofactor">
    <cofactor evidence="1">
        <name>FAD</name>
        <dbReference type="ChEBI" id="CHEBI:57692"/>
    </cofactor>
</comment>
<keyword evidence="3" id="KW-0285">Flavoprotein</keyword>
<dbReference type="GO" id="GO:0050660">
    <property type="term" value="F:flavin adenine dinucleotide binding"/>
    <property type="evidence" value="ECO:0007669"/>
    <property type="project" value="InterPro"/>
</dbReference>
<organism evidence="7 8">
    <name type="scientific">Novosphingobium fuchskuhlense</name>
    <dbReference type="NCBI Taxonomy" id="1117702"/>
    <lineage>
        <taxon>Bacteria</taxon>
        <taxon>Pseudomonadati</taxon>
        <taxon>Pseudomonadota</taxon>
        <taxon>Alphaproteobacteria</taxon>
        <taxon>Sphingomonadales</taxon>
        <taxon>Sphingomonadaceae</taxon>
        <taxon>Novosphingobium</taxon>
    </lineage>
</organism>
<evidence type="ECO:0000259" key="6">
    <source>
        <dbReference type="Pfam" id="PF00441"/>
    </source>
</evidence>
<dbReference type="RefSeq" id="WP_067912749.1">
    <property type="nucleotide sequence ID" value="NZ_KQ954246.1"/>
</dbReference>
<dbReference type="GO" id="GO:0003995">
    <property type="term" value="F:acyl-CoA dehydrogenase activity"/>
    <property type="evidence" value="ECO:0007669"/>
    <property type="project" value="TreeGrafter"/>
</dbReference>
<dbReference type="InterPro" id="IPR037069">
    <property type="entry name" value="AcylCoA_DH/ox_N_sf"/>
</dbReference>
<dbReference type="SUPFAM" id="SSF47203">
    <property type="entry name" value="Acyl-CoA dehydrogenase C-terminal domain-like"/>
    <property type="match status" value="1"/>
</dbReference>
<dbReference type="PANTHER" id="PTHR43884">
    <property type="entry name" value="ACYL-COA DEHYDROGENASE"/>
    <property type="match status" value="1"/>
</dbReference>
<evidence type="ECO:0000256" key="1">
    <source>
        <dbReference type="ARBA" id="ARBA00001974"/>
    </source>
</evidence>
<dbReference type="InterPro" id="IPR009075">
    <property type="entry name" value="AcylCo_DH/oxidase_C"/>
</dbReference>
<dbReference type="Pfam" id="PF00441">
    <property type="entry name" value="Acyl-CoA_dh_1"/>
    <property type="match status" value="1"/>
</dbReference>
<dbReference type="Gene3D" id="1.10.540.10">
    <property type="entry name" value="Acyl-CoA dehydrogenase/oxidase, N-terminal domain"/>
    <property type="match status" value="1"/>
</dbReference>
<dbReference type="InterPro" id="IPR036250">
    <property type="entry name" value="AcylCo_DH-like_C"/>
</dbReference>
<dbReference type="OrthoDB" id="2450120at2"/>
<comment type="caution">
    <text evidence="7">The sequence shown here is derived from an EMBL/GenBank/DDBJ whole genome shotgun (WGS) entry which is preliminary data.</text>
</comment>
<evidence type="ECO:0000313" key="7">
    <source>
        <dbReference type="EMBL" id="KUR70173.1"/>
    </source>
</evidence>
<dbReference type="AlphaFoldDB" id="A0A124JTG8"/>
<keyword evidence="8" id="KW-1185">Reference proteome</keyword>
<dbReference type="EMBL" id="LLZS01000009">
    <property type="protein sequence ID" value="KUR70173.1"/>
    <property type="molecule type" value="Genomic_DNA"/>
</dbReference>
<evidence type="ECO:0000256" key="5">
    <source>
        <dbReference type="ARBA" id="ARBA00023002"/>
    </source>
</evidence>
<accession>A0A124JTG8</accession>
<reference evidence="7 8" key="1">
    <citation type="submission" date="2015-10" db="EMBL/GenBank/DDBJ databases">
        <title>Draft genome sequence of Novosphingobium fuchskuhlense DSM 25065 isolated from a surface water sample of the southwest basin of Lake Grosse Fuchskuhle.</title>
        <authorList>
            <person name="Ruckert C."/>
            <person name="Winkler A."/>
            <person name="Glaeser J."/>
            <person name="Grossart H.-P."/>
            <person name="Kalinowski J."/>
            <person name="Glaeser S."/>
        </authorList>
    </citation>
    <scope>NUCLEOTIDE SEQUENCE [LARGE SCALE GENOMIC DNA]</scope>
    <source>
        <strain evidence="7 8">FNE08-7</strain>
    </source>
</reference>
<comment type="similarity">
    <text evidence="2">Belongs to the acyl-CoA dehydrogenase family.</text>
</comment>
<evidence type="ECO:0000256" key="4">
    <source>
        <dbReference type="ARBA" id="ARBA00022827"/>
    </source>
</evidence>
<dbReference type="STRING" id="1117702.AQZ52_15030"/>
<dbReference type="Gene3D" id="1.20.140.10">
    <property type="entry name" value="Butyryl-CoA Dehydrogenase, subunit A, domain 3"/>
    <property type="match status" value="1"/>
</dbReference>
<evidence type="ECO:0000256" key="2">
    <source>
        <dbReference type="ARBA" id="ARBA00009347"/>
    </source>
</evidence>
<evidence type="ECO:0000256" key="3">
    <source>
        <dbReference type="ARBA" id="ARBA00022630"/>
    </source>
</evidence>
<dbReference type="PANTHER" id="PTHR43884:SF20">
    <property type="entry name" value="ACYL-COA DEHYDROGENASE FADE28"/>
    <property type="match status" value="1"/>
</dbReference>
<keyword evidence="4" id="KW-0274">FAD</keyword>
<keyword evidence="5" id="KW-0560">Oxidoreductase</keyword>
<gene>
    <name evidence="7" type="ORF">AQZ52_15030</name>
</gene>